<dbReference type="Gene3D" id="3.30.360.10">
    <property type="entry name" value="Dihydrodipicolinate Reductase, domain 2"/>
    <property type="match status" value="1"/>
</dbReference>
<dbReference type="AlphaFoldDB" id="A0A1W1BDQ0"/>
<dbReference type="GO" id="GO:0009086">
    <property type="term" value="P:methionine biosynthetic process"/>
    <property type="evidence" value="ECO:0007669"/>
    <property type="project" value="UniProtKB-KW"/>
</dbReference>
<dbReference type="Pfam" id="PF01842">
    <property type="entry name" value="ACT"/>
    <property type="match status" value="1"/>
</dbReference>
<keyword evidence="6" id="KW-0028">Amino-acid biosynthesis</keyword>
<protein>
    <recommendedName>
        <fullName evidence="5">Homoserine dehydrogenase</fullName>
        <ecNumber evidence="4">1.1.1.3</ecNumber>
    </recommendedName>
</protein>
<dbReference type="GO" id="GO:0009088">
    <property type="term" value="P:threonine biosynthetic process"/>
    <property type="evidence" value="ECO:0007669"/>
    <property type="project" value="UniProtKB-UniPathway"/>
</dbReference>
<comment type="similarity">
    <text evidence="3">Belongs to the homoserine dehydrogenase family.</text>
</comment>
<comment type="pathway">
    <text evidence="1">Amino-acid biosynthesis; L-threonine biosynthesis; L-threonine from L-aspartate: step 3/5.</text>
</comment>
<dbReference type="EMBL" id="FPHH01000013">
    <property type="protein sequence ID" value="SFV51599.1"/>
    <property type="molecule type" value="Genomic_DNA"/>
</dbReference>
<evidence type="ECO:0000256" key="8">
    <source>
        <dbReference type="ARBA" id="ARBA00023002"/>
    </source>
</evidence>
<accession>A0A1W1BDQ0</accession>
<evidence type="ECO:0000256" key="7">
    <source>
        <dbReference type="ARBA" id="ARBA00022697"/>
    </source>
</evidence>
<dbReference type="GO" id="GO:0050661">
    <property type="term" value="F:NADP binding"/>
    <property type="evidence" value="ECO:0007669"/>
    <property type="project" value="InterPro"/>
</dbReference>
<dbReference type="SUPFAM" id="SSF51735">
    <property type="entry name" value="NAD(P)-binding Rossmann-fold domains"/>
    <property type="match status" value="1"/>
</dbReference>
<dbReference type="FunFam" id="3.30.360.10:FF:000005">
    <property type="entry name" value="Homoserine dehydrogenase"/>
    <property type="match status" value="1"/>
</dbReference>
<dbReference type="EC" id="1.1.1.3" evidence="4"/>
<evidence type="ECO:0000256" key="5">
    <source>
        <dbReference type="ARBA" id="ARBA00013376"/>
    </source>
</evidence>
<keyword evidence="8 11" id="KW-0560">Oxidoreductase</keyword>
<dbReference type="PIRSF" id="PIRSF000098">
    <property type="entry name" value="Homoser_dehydrog"/>
    <property type="match status" value="1"/>
</dbReference>
<dbReference type="PANTHER" id="PTHR43331:SF1">
    <property type="entry name" value="HOMOSERINE DEHYDROGENASE"/>
    <property type="match status" value="1"/>
</dbReference>
<dbReference type="InterPro" id="IPR002912">
    <property type="entry name" value="ACT_dom"/>
</dbReference>
<dbReference type="InterPro" id="IPR016204">
    <property type="entry name" value="HDH"/>
</dbReference>
<name>A0A1W1BDQ0_9ZZZZ</name>
<dbReference type="InterPro" id="IPR045865">
    <property type="entry name" value="ACT-like_dom_sf"/>
</dbReference>
<evidence type="ECO:0000256" key="6">
    <source>
        <dbReference type="ARBA" id="ARBA00022605"/>
    </source>
</evidence>
<evidence type="ECO:0000256" key="2">
    <source>
        <dbReference type="ARBA" id="ARBA00005062"/>
    </source>
</evidence>
<dbReference type="InterPro" id="IPR001342">
    <property type="entry name" value="HDH_cat"/>
</dbReference>
<evidence type="ECO:0000256" key="4">
    <source>
        <dbReference type="ARBA" id="ARBA00013213"/>
    </source>
</evidence>
<evidence type="ECO:0000259" key="10">
    <source>
        <dbReference type="PROSITE" id="PS51671"/>
    </source>
</evidence>
<dbReference type="UniPathway" id="UPA00051">
    <property type="reaction ID" value="UER00465"/>
</dbReference>
<feature type="domain" description="ACT" evidence="10">
    <location>
        <begin position="344"/>
        <end position="418"/>
    </location>
</feature>
<proteinExistence type="inferred from homology"/>
<evidence type="ECO:0000313" key="11">
    <source>
        <dbReference type="EMBL" id="SFV51599.1"/>
    </source>
</evidence>
<dbReference type="Pfam" id="PF03447">
    <property type="entry name" value="NAD_binding_3"/>
    <property type="match status" value="1"/>
</dbReference>
<dbReference type="PANTHER" id="PTHR43331">
    <property type="entry name" value="HOMOSERINE DEHYDROGENASE"/>
    <property type="match status" value="1"/>
</dbReference>
<reference evidence="11" key="1">
    <citation type="submission" date="2016-10" db="EMBL/GenBank/DDBJ databases">
        <authorList>
            <person name="de Groot N.N."/>
        </authorList>
    </citation>
    <scope>NUCLEOTIDE SEQUENCE</scope>
</reference>
<keyword evidence="9" id="KW-0486">Methionine biosynthesis</keyword>
<comment type="pathway">
    <text evidence="2">Amino-acid biosynthesis; L-methionine biosynthesis via de novo pathway; L-homoserine from L-aspartate: step 3/3.</text>
</comment>
<dbReference type="Gene3D" id="3.30.70.260">
    <property type="match status" value="1"/>
</dbReference>
<dbReference type="SUPFAM" id="SSF55347">
    <property type="entry name" value="Glyceraldehyde-3-phosphate dehydrogenase-like, C-terminal domain"/>
    <property type="match status" value="1"/>
</dbReference>
<evidence type="ECO:0000256" key="9">
    <source>
        <dbReference type="ARBA" id="ARBA00023167"/>
    </source>
</evidence>
<keyword evidence="7" id="KW-0791">Threonine biosynthesis</keyword>
<dbReference type="InterPro" id="IPR036291">
    <property type="entry name" value="NAD(P)-bd_dom_sf"/>
</dbReference>
<dbReference type="PROSITE" id="PS51671">
    <property type="entry name" value="ACT"/>
    <property type="match status" value="1"/>
</dbReference>
<evidence type="ECO:0000256" key="1">
    <source>
        <dbReference type="ARBA" id="ARBA00005056"/>
    </source>
</evidence>
<dbReference type="CDD" id="cd04881">
    <property type="entry name" value="ACT_HSDH-Hom"/>
    <property type="match status" value="1"/>
</dbReference>
<dbReference type="NCBIfam" id="NF004976">
    <property type="entry name" value="PRK06349.1"/>
    <property type="match status" value="1"/>
</dbReference>
<dbReference type="InterPro" id="IPR005106">
    <property type="entry name" value="Asp/hSer_DH_NAD-bd"/>
</dbReference>
<dbReference type="GO" id="GO:0004412">
    <property type="term" value="F:homoserine dehydrogenase activity"/>
    <property type="evidence" value="ECO:0007669"/>
    <property type="project" value="UniProtKB-EC"/>
</dbReference>
<sequence length="420" mass="45288">MIKVGIIGVGTVGTSVANILKDNADVISARAGRDIIVKSGVVKNLSKERGLDITITDNVDDILNDKEIDIVVELMGGVDEPFEVVKRALESGKAVVTANKALLAYHRYELQDLAGNIPFEFEASVAGGIPIITALRDGLSANHIESMMGIMNGTCNYMMTKMTNEGVAYDAILKESQELGYAEADPSFDVGGYDAAHKLLILASIAYGIDAKPEDILIEGIENVTQDDIAFAKEFGYAVKLLGIAKKEDNEVELRVHACLIKQEEMIAKIDGVMNGISVVGDKVGETLYYGPGAGGDATASAVVANIIDIARSGKSTPMLGFNRPMERSALRLKSAENIESKYYLRVNVSDRAGVLAKLTKIFQTHNISIETMLQRPSENASANLLIATHIAVERDIQAMMSELEALDFVHAKPTMIRIV</sequence>
<dbReference type="SUPFAM" id="SSF55021">
    <property type="entry name" value="ACT-like"/>
    <property type="match status" value="1"/>
</dbReference>
<dbReference type="Gene3D" id="3.40.50.720">
    <property type="entry name" value="NAD(P)-binding Rossmann-like Domain"/>
    <property type="match status" value="1"/>
</dbReference>
<evidence type="ECO:0000256" key="3">
    <source>
        <dbReference type="ARBA" id="ARBA00006753"/>
    </source>
</evidence>
<organism evidence="11">
    <name type="scientific">hydrothermal vent metagenome</name>
    <dbReference type="NCBI Taxonomy" id="652676"/>
    <lineage>
        <taxon>unclassified sequences</taxon>
        <taxon>metagenomes</taxon>
        <taxon>ecological metagenomes</taxon>
    </lineage>
</organism>
<dbReference type="Pfam" id="PF00742">
    <property type="entry name" value="Homoserine_dh"/>
    <property type="match status" value="1"/>
</dbReference>
<gene>
    <name evidence="11" type="ORF">MNB_SM-5-1056</name>
</gene>
<dbReference type="UniPathway" id="UPA00050">
    <property type="reaction ID" value="UER00063"/>
</dbReference>